<evidence type="ECO:0000313" key="2">
    <source>
        <dbReference type="EMBL" id="KXG29200.2"/>
    </source>
</evidence>
<organism evidence="2 3">
    <name type="scientific">Sorghum bicolor</name>
    <name type="common">Sorghum</name>
    <name type="synonym">Sorghum vulgare</name>
    <dbReference type="NCBI Taxonomy" id="4558"/>
    <lineage>
        <taxon>Eukaryota</taxon>
        <taxon>Viridiplantae</taxon>
        <taxon>Streptophyta</taxon>
        <taxon>Embryophyta</taxon>
        <taxon>Tracheophyta</taxon>
        <taxon>Spermatophyta</taxon>
        <taxon>Magnoliopsida</taxon>
        <taxon>Liliopsida</taxon>
        <taxon>Poales</taxon>
        <taxon>Poaceae</taxon>
        <taxon>PACMAD clade</taxon>
        <taxon>Panicoideae</taxon>
        <taxon>Andropogonodae</taxon>
        <taxon>Andropogoneae</taxon>
        <taxon>Sorghinae</taxon>
        <taxon>Sorghum</taxon>
    </lineage>
</organism>
<keyword evidence="1" id="KW-0472">Membrane</keyword>
<feature type="transmembrane region" description="Helical" evidence="1">
    <location>
        <begin position="20"/>
        <end position="41"/>
    </location>
</feature>
<evidence type="ECO:0000256" key="1">
    <source>
        <dbReference type="SAM" id="Phobius"/>
    </source>
</evidence>
<proteinExistence type="predicted"/>
<dbReference type="InParanoid" id="A0A1B6PU62"/>
<accession>A0A1B6PU62</accession>
<dbReference type="Proteomes" id="UP000000768">
    <property type="component" value="Chromosome 5"/>
</dbReference>
<dbReference type="EMBL" id="CM000764">
    <property type="protein sequence ID" value="KXG29200.2"/>
    <property type="molecule type" value="Genomic_DNA"/>
</dbReference>
<keyword evidence="1" id="KW-0812">Transmembrane</keyword>
<sequence>MGCTSIYTLFLIMSSAVKGAWRIVSLAAALFLVLATMNSIIMPCQGARRSGILSPIADLSPVKRPLPQCHTDKHCLFNETCWIYCRHHHYGLGSYCQTTFLPFVCCCLE</sequence>
<dbReference type="Gramene" id="KXG29200">
    <property type="protein sequence ID" value="KXG29200"/>
    <property type="gene ID" value="SORBI_3005G148201"/>
</dbReference>
<dbReference type="OMA" id="LPQCHTD"/>
<keyword evidence="3" id="KW-1185">Reference proteome</keyword>
<keyword evidence="1" id="KW-1133">Transmembrane helix</keyword>
<reference evidence="2 3" key="1">
    <citation type="journal article" date="2009" name="Nature">
        <title>The Sorghum bicolor genome and the diversification of grasses.</title>
        <authorList>
            <person name="Paterson A.H."/>
            <person name="Bowers J.E."/>
            <person name="Bruggmann R."/>
            <person name="Dubchak I."/>
            <person name="Grimwood J."/>
            <person name="Gundlach H."/>
            <person name="Haberer G."/>
            <person name="Hellsten U."/>
            <person name="Mitros T."/>
            <person name="Poliakov A."/>
            <person name="Schmutz J."/>
            <person name="Spannagl M."/>
            <person name="Tang H."/>
            <person name="Wang X."/>
            <person name="Wicker T."/>
            <person name="Bharti A.K."/>
            <person name="Chapman J."/>
            <person name="Feltus F.A."/>
            <person name="Gowik U."/>
            <person name="Grigoriev I.V."/>
            <person name="Lyons E."/>
            <person name="Maher C.A."/>
            <person name="Martis M."/>
            <person name="Narechania A."/>
            <person name="Otillar R.P."/>
            <person name="Penning B.W."/>
            <person name="Salamov A.A."/>
            <person name="Wang Y."/>
            <person name="Zhang L."/>
            <person name="Carpita N.C."/>
            <person name="Freeling M."/>
            <person name="Gingle A.R."/>
            <person name="Hash C.T."/>
            <person name="Keller B."/>
            <person name="Klein P."/>
            <person name="Kresovich S."/>
            <person name="McCann M.C."/>
            <person name="Ming R."/>
            <person name="Peterson D.G."/>
            <person name="Mehboob-ur-Rahman"/>
            <person name="Ware D."/>
            <person name="Westhoff P."/>
            <person name="Mayer K.F."/>
            <person name="Messing J."/>
            <person name="Rokhsar D.S."/>
        </authorList>
    </citation>
    <scope>NUCLEOTIDE SEQUENCE [LARGE SCALE GENOMIC DNA]</scope>
    <source>
        <strain evidence="3">cv. BTx623</strain>
    </source>
</reference>
<dbReference type="AlphaFoldDB" id="A0A1B6PU62"/>
<protein>
    <submittedName>
        <fullName evidence="2">Uncharacterized protein</fullName>
    </submittedName>
</protein>
<reference evidence="3" key="2">
    <citation type="journal article" date="2018" name="Plant J.">
        <title>The Sorghum bicolor reference genome: improved assembly, gene annotations, a transcriptome atlas, and signatures of genome organization.</title>
        <authorList>
            <person name="McCormick R.F."/>
            <person name="Truong S.K."/>
            <person name="Sreedasyam A."/>
            <person name="Jenkins J."/>
            <person name="Shu S."/>
            <person name="Sims D."/>
            <person name="Kennedy M."/>
            <person name="Amirebrahimi M."/>
            <person name="Weers B.D."/>
            <person name="McKinley B."/>
            <person name="Mattison A."/>
            <person name="Morishige D.T."/>
            <person name="Grimwood J."/>
            <person name="Schmutz J."/>
            <person name="Mullet J.E."/>
        </authorList>
    </citation>
    <scope>NUCLEOTIDE SEQUENCE [LARGE SCALE GENOMIC DNA]</scope>
    <source>
        <strain evidence="3">cv. BTx623</strain>
    </source>
</reference>
<evidence type="ECO:0000313" key="3">
    <source>
        <dbReference type="Proteomes" id="UP000000768"/>
    </source>
</evidence>
<gene>
    <name evidence="2" type="ORF">SORBI_3005G148201</name>
</gene>
<name>A0A1B6PU62_SORBI</name>